<dbReference type="PIRSF" id="PIRSF000190">
    <property type="entry name" value="Pyd_amn-ph_oxd"/>
    <property type="match status" value="1"/>
</dbReference>
<dbReference type="InterPro" id="IPR019576">
    <property type="entry name" value="Pyridoxamine_oxidase_dimer_C"/>
</dbReference>
<dbReference type="AlphaFoldDB" id="A0A366HUP4"/>
<evidence type="ECO:0000259" key="12">
    <source>
        <dbReference type="Pfam" id="PF01243"/>
    </source>
</evidence>
<gene>
    <name evidence="14" type="ORF">DES53_101796</name>
</gene>
<feature type="binding site" evidence="10">
    <location>
        <position position="135"/>
    </location>
    <ligand>
        <name>substrate</name>
    </ligand>
</feature>
<dbReference type="EC" id="1.4.3.5" evidence="9"/>
<comment type="cofactor">
    <cofactor evidence="11">
        <name>FMN</name>
        <dbReference type="ChEBI" id="CHEBI:58210"/>
    </cofactor>
    <text evidence="11">Binds 1 FMN per subunit.</text>
</comment>
<feature type="binding site" evidence="10">
    <location>
        <position position="78"/>
    </location>
    <ligand>
        <name>substrate</name>
    </ligand>
</feature>
<comment type="pathway">
    <text evidence="2">Cofactor metabolism; pyridoxal 5'-phosphate salvage; pyridoxal 5'-phosphate from pyridoxine 5'-phosphate: step 1/1.</text>
</comment>
<keyword evidence="6 11" id="KW-0288">FMN</keyword>
<protein>
    <recommendedName>
        <fullName evidence="9">Pyridoxamine 5'-phosphate oxidase</fullName>
        <ecNumber evidence="9">1.4.3.5</ecNumber>
    </recommendedName>
</protein>
<dbReference type="NCBIfam" id="NF004231">
    <property type="entry name" value="PRK05679.1"/>
    <property type="match status" value="1"/>
</dbReference>
<keyword evidence="8" id="KW-0664">Pyridoxine biosynthesis</keyword>
<evidence type="ECO:0000256" key="8">
    <source>
        <dbReference type="ARBA" id="ARBA00023096"/>
    </source>
</evidence>
<comment type="caution">
    <text evidence="14">The sequence shown here is derived from an EMBL/GenBank/DDBJ whole genome shotgun (WGS) entry which is preliminary data.</text>
</comment>
<comment type="subunit">
    <text evidence="4">Homodimer.</text>
</comment>
<organism evidence="14 15">
    <name type="scientific">Roseimicrobium gellanilyticum</name>
    <dbReference type="NCBI Taxonomy" id="748857"/>
    <lineage>
        <taxon>Bacteria</taxon>
        <taxon>Pseudomonadati</taxon>
        <taxon>Verrucomicrobiota</taxon>
        <taxon>Verrucomicrobiia</taxon>
        <taxon>Verrucomicrobiales</taxon>
        <taxon>Verrucomicrobiaceae</taxon>
        <taxon>Roseimicrobium</taxon>
    </lineage>
</organism>
<evidence type="ECO:0000256" key="4">
    <source>
        <dbReference type="ARBA" id="ARBA00011738"/>
    </source>
</evidence>
<feature type="binding site" evidence="11">
    <location>
        <begin position="88"/>
        <end position="89"/>
    </location>
    <ligand>
        <name>FMN</name>
        <dbReference type="ChEBI" id="CHEBI:58210"/>
    </ligand>
</feature>
<sequence>MSVLYPSSSPAGKPNLADLRLSYEKGALEEATLPVDPMELFRLWMDDALAAGVLEANAMTLATVSADGQPSSRTVLLKGYDERGFSFFTNYHSRKGRELEGNPKAALTLFWKERERQVCIRGAVTKLSREESDAYFQSRPYGSQIGAWVSEQSEVIPSRGWLESRDRELKAQYPEGRVPIPPHWGGFVLAPQEVEFWQGRPSRLHDRMLYRRADNAWEHVRQSP</sequence>
<comment type="similarity">
    <text evidence="3">Belongs to the pyridoxamine 5'-phosphate oxidase family.</text>
</comment>
<proteinExistence type="inferred from homology"/>
<dbReference type="GO" id="GO:0004733">
    <property type="term" value="F:pyridoxamine phosphate oxidase activity"/>
    <property type="evidence" value="ECO:0007669"/>
    <property type="project" value="UniProtKB-UniRule"/>
</dbReference>
<dbReference type="InterPro" id="IPR019740">
    <property type="entry name" value="Pyridox_Oxase_CS"/>
</dbReference>
<evidence type="ECO:0000256" key="6">
    <source>
        <dbReference type="ARBA" id="ARBA00022643"/>
    </source>
</evidence>
<evidence type="ECO:0000256" key="7">
    <source>
        <dbReference type="ARBA" id="ARBA00023002"/>
    </source>
</evidence>
<feature type="binding site" evidence="11">
    <location>
        <position position="197"/>
    </location>
    <ligand>
        <name>FMN</name>
        <dbReference type="ChEBI" id="CHEBI:58210"/>
    </ligand>
</feature>
<feature type="binding site" evidence="11">
    <location>
        <begin position="152"/>
        <end position="153"/>
    </location>
    <ligand>
        <name>FMN</name>
        <dbReference type="ChEBI" id="CHEBI:58210"/>
    </ligand>
</feature>
<keyword evidence="5" id="KW-0285">Flavoprotein</keyword>
<dbReference type="PANTHER" id="PTHR10851">
    <property type="entry name" value="PYRIDOXINE-5-PHOSPHATE OXIDASE"/>
    <property type="match status" value="1"/>
</dbReference>
<evidence type="ECO:0000256" key="3">
    <source>
        <dbReference type="ARBA" id="ARBA00007301"/>
    </source>
</evidence>
<dbReference type="GO" id="GO:0008615">
    <property type="term" value="P:pyridoxine biosynthetic process"/>
    <property type="evidence" value="ECO:0007669"/>
    <property type="project" value="UniProtKB-UniRule"/>
</dbReference>
<comment type="pathway">
    <text evidence="1">Cofactor metabolism; pyridoxal 5'-phosphate salvage; pyridoxal 5'-phosphate from pyridoxamine 5'-phosphate: step 1/1.</text>
</comment>
<evidence type="ECO:0000256" key="2">
    <source>
        <dbReference type="ARBA" id="ARBA00005037"/>
    </source>
</evidence>
<dbReference type="InterPro" id="IPR000659">
    <property type="entry name" value="Pyridox_Oxase"/>
</dbReference>
<dbReference type="EMBL" id="QNRR01000001">
    <property type="protein sequence ID" value="RBP47996.1"/>
    <property type="molecule type" value="Genomic_DNA"/>
</dbReference>
<evidence type="ECO:0000313" key="14">
    <source>
        <dbReference type="EMBL" id="RBP47996.1"/>
    </source>
</evidence>
<dbReference type="GO" id="GO:0010181">
    <property type="term" value="F:FMN binding"/>
    <property type="evidence" value="ECO:0007669"/>
    <property type="project" value="UniProtKB-UniRule"/>
</dbReference>
<accession>A0A366HUP4</accession>
<evidence type="ECO:0000313" key="15">
    <source>
        <dbReference type="Proteomes" id="UP000253426"/>
    </source>
</evidence>
<dbReference type="Pfam" id="PF10590">
    <property type="entry name" value="PNP_phzG_C"/>
    <property type="match status" value="1"/>
</dbReference>
<evidence type="ECO:0000256" key="11">
    <source>
        <dbReference type="PIRSR" id="PIRSR000190-2"/>
    </source>
</evidence>
<evidence type="ECO:0000256" key="9">
    <source>
        <dbReference type="NCBIfam" id="TIGR00558"/>
    </source>
</evidence>
<dbReference type="InterPro" id="IPR011576">
    <property type="entry name" value="Pyridox_Oxase_N"/>
</dbReference>
<feature type="binding site" evidence="10">
    <location>
        <position position="143"/>
    </location>
    <ligand>
        <name>substrate</name>
    </ligand>
</feature>
<dbReference type="Pfam" id="PF01243">
    <property type="entry name" value="PNPOx_N"/>
    <property type="match status" value="1"/>
</dbReference>
<name>A0A366HUP4_9BACT</name>
<dbReference type="HAMAP" id="MF_01629">
    <property type="entry name" value="PdxH"/>
    <property type="match status" value="1"/>
</dbReference>
<feature type="binding site" evidence="10">
    <location>
        <begin position="203"/>
        <end position="205"/>
    </location>
    <ligand>
        <name>substrate</name>
    </ligand>
</feature>
<evidence type="ECO:0000256" key="10">
    <source>
        <dbReference type="PIRSR" id="PIRSR000190-1"/>
    </source>
</evidence>
<dbReference type="PROSITE" id="PS01064">
    <property type="entry name" value="PYRIDOX_OXIDASE"/>
    <property type="match status" value="1"/>
</dbReference>
<feature type="binding site" evidence="11">
    <location>
        <position position="95"/>
    </location>
    <ligand>
        <name>FMN</name>
        <dbReference type="ChEBI" id="CHEBI:58210"/>
    </ligand>
</feature>
<feature type="binding site" evidence="11">
    <location>
        <position position="117"/>
    </location>
    <ligand>
        <name>FMN</name>
        <dbReference type="ChEBI" id="CHEBI:58210"/>
    </ligand>
</feature>
<reference evidence="14 15" key="1">
    <citation type="submission" date="2018-06" db="EMBL/GenBank/DDBJ databases">
        <title>Genomic Encyclopedia of Type Strains, Phase IV (KMG-IV): sequencing the most valuable type-strain genomes for metagenomic binning, comparative biology and taxonomic classification.</title>
        <authorList>
            <person name="Goeker M."/>
        </authorList>
    </citation>
    <scope>NUCLEOTIDE SEQUENCE [LARGE SCALE GENOMIC DNA]</scope>
    <source>
        <strain evidence="14 15">DSM 25532</strain>
    </source>
</reference>
<dbReference type="NCBIfam" id="TIGR00558">
    <property type="entry name" value="pdxH"/>
    <property type="match status" value="1"/>
</dbReference>
<dbReference type="Gene3D" id="2.30.110.10">
    <property type="entry name" value="Electron Transport, Fmn-binding Protein, Chain A"/>
    <property type="match status" value="1"/>
</dbReference>
<dbReference type="FunFam" id="2.30.110.10:FF:000005">
    <property type="entry name" value="NAD(P)H-hydrate epimerase"/>
    <property type="match status" value="1"/>
</dbReference>
<dbReference type="OrthoDB" id="9780392at2"/>
<keyword evidence="7" id="KW-0560">Oxidoreductase</keyword>
<dbReference type="InterPro" id="IPR012349">
    <property type="entry name" value="Split_barrel_FMN-bd"/>
</dbReference>
<evidence type="ECO:0000259" key="13">
    <source>
        <dbReference type="Pfam" id="PF10590"/>
    </source>
</evidence>
<feature type="binding site" evidence="11">
    <location>
        <position position="207"/>
    </location>
    <ligand>
        <name>FMN</name>
        <dbReference type="ChEBI" id="CHEBI:58210"/>
    </ligand>
</feature>
<feature type="binding site" evidence="10">
    <location>
        <position position="139"/>
    </location>
    <ligand>
        <name>substrate</name>
    </ligand>
</feature>
<dbReference type="PANTHER" id="PTHR10851:SF0">
    <property type="entry name" value="PYRIDOXINE-5'-PHOSPHATE OXIDASE"/>
    <property type="match status" value="1"/>
</dbReference>
<keyword evidence="15" id="KW-1185">Reference proteome</keyword>
<evidence type="ECO:0000256" key="1">
    <source>
        <dbReference type="ARBA" id="ARBA00004738"/>
    </source>
</evidence>
<dbReference type="RefSeq" id="WP_113956877.1">
    <property type="nucleotide sequence ID" value="NZ_QNRR01000001.1"/>
</dbReference>
<feature type="binding site" evidence="10">
    <location>
        <begin position="20"/>
        <end position="23"/>
    </location>
    <ligand>
        <name>substrate</name>
    </ligand>
</feature>
<evidence type="ECO:0000256" key="5">
    <source>
        <dbReference type="ARBA" id="ARBA00022630"/>
    </source>
</evidence>
<dbReference type="SUPFAM" id="SSF50475">
    <property type="entry name" value="FMN-binding split barrel"/>
    <property type="match status" value="1"/>
</dbReference>
<feature type="domain" description="Pyridoxamine 5'-phosphate oxidase N-terminal" evidence="12">
    <location>
        <begin position="45"/>
        <end position="164"/>
    </location>
</feature>
<feature type="binding site" evidence="11">
    <location>
        <position position="94"/>
    </location>
    <ligand>
        <name>FMN</name>
        <dbReference type="ChEBI" id="CHEBI:58210"/>
    </ligand>
</feature>
<feature type="binding site" evidence="11">
    <location>
        <begin position="73"/>
        <end position="78"/>
    </location>
    <ligand>
        <name>FMN</name>
        <dbReference type="ChEBI" id="CHEBI:58210"/>
    </ligand>
</feature>
<feature type="domain" description="Pyridoxine 5'-phosphate oxidase dimerisation C-terminal" evidence="13">
    <location>
        <begin position="184"/>
        <end position="224"/>
    </location>
</feature>
<dbReference type="Proteomes" id="UP000253426">
    <property type="component" value="Unassembled WGS sequence"/>
</dbReference>